<dbReference type="PANTHER" id="PTHR34216">
    <property type="match status" value="1"/>
</dbReference>
<dbReference type="InterPro" id="IPR011330">
    <property type="entry name" value="Glyco_hydro/deAcase_b/a-brl"/>
</dbReference>
<feature type="domain" description="NodB homology" evidence="3">
    <location>
        <begin position="140"/>
        <end position="386"/>
    </location>
</feature>
<dbReference type="SUPFAM" id="SSF88713">
    <property type="entry name" value="Glycoside hydrolase/deacetylase"/>
    <property type="match status" value="1"/>
</dbReference>
<keyword evidence="5" id="KW-1185">Reference proteome</keyword>
<keyword evidence="2" id="KW-0732">Signal</keyword>
<comment type="subcellular location">
    <subcellularLocation>
        <location evidence="1">Secreted</location>
    </subcellularLocation>
</comment>
<evidence type="ECO:0000313" key="5">
    <source>
        <dbReference type="Proteomes" id="UP000270678"/>
    </source>
</evidence>
<name>A0A3S9V7A9_9BACL</name>
<reference evidence="5" key="1">
    <citation type="submission" date="2018-12" db="EMBL/GenBank/DDBJ databases">
        <title>Complete genome sequence of Paenibacillus sp. MBLB1234.</title>
        <authorList>
            <person name="Nam Y.-D."/>
            <person name="Kang J."/>
            <person name="Chung W.-H."/>
            <person name="Park Y.S."/>
        </authorList>
    </citation>
    <scope>NUCLEOTIDE SEQUENCE [LARGE SCALE GENOMIC DNA]</scope>
    <source>
        <strain evidence="5">MBLB1234</strain>
    </source>
</reference>
<proteinExistence type="predicted"/>
<evidence type="ECO:0000256" key="1">
    <source>
        <dbReference type="ARBA" id="ARBA00004613"/>
    </source>
</evidence>
<dbReference type="Proteomes" id="UP000270678">
    <property type="component" value="Chromosome"/>
</dbReference>
<dbReference type="OrthoDB" id="9778320at2"/>
<sequence length="386" mass="44295">MNKLIIPVLLLLAIVIGCVPDKSMTEQPITVTLNGHEVKEADIRLVNGQLHMSTSFIEQELGMRIQLTEEEEPGKKKSYYSNQVSVLMYHDLDDIPQEPQILPVSTFEKHMELLKTNDFHVISMEEYTNFMQKGTSIPDNAVLLTFDDGYVSFYTKAFPILRKYGYTATNFIIVSAVDNQTGRPKITWDQMREMKGYGMSFFSHTYDSHQYAEINAEREESPMLSSPLYLKDKQRAESEDEYIQRITHDLSMAEQRLKKELGNTYGILAFPYGVYNKHVLAVLNKLDVKLSFTIKEGMTSQKDSIAYRFNAGSLKKTPEELIQLLKETSREEENGKVSVGVKKPSLGKVWTDDGGKVMIPLREFCTLNGIRVDWDNDRKHLYLTQE</sequence>
<dbReference type="PANTHER" id="PTHR34216:SF3">
    <property type="entry name" value="POLY-BETA-1,6-N-ACETYL-D-GLUCOSAMINE N-DEACETYLASE"/>
    <property type="match status" value="1"/>
</dbReference>
<dbReference type="PROSITE" id="PS51677">
    <property type="entry name" value="NODB"/>
    <property type="match status" value="1"/>
</dbReference>
<dbReference type="GO" id="GO:0005576">
    <property type="term" value="C:extracellular region"/>
    <property type="evidence" value="ECO:0007669"/>
    <property type="project" value="UniProtKB-SubCell"/>
</dbReference>
<dbReference type="Gene3D" id="3.20.20.370">
    <property type="entry name" value="Glycoside hydrolase/deacetylase"/>
    <property type="match status" value="1"/>
</dbReference>
<protein>
    <submittedName>
        <fullName evidence="4">Polysaccharide deacetylase</fullName>
    </submittedName>
</protein>
<dbReference type="PROSITE" id="PS51257">
    <property type="entry name" value="PROKAR_LIPOPROTEIN"/>
    <property type="match status" value="1"/>
</dbReference>
<accession>A0A3S9V7A9</accession>
<dbReference type="InterPro" id="IPR002509">
    <property type="entry name" value="NODB_dom"/>
</dbReference>
<dbReference type="InterPro" id="IPR051398">
    <property type="entry name" value="Polysacch_Deacetylase"/>
</dbReference>
<organism evidence="4 5">
    <name type="scientific">Paenibacillus lutimineralis</name>
    <dbReference type="NCBI Taxonomy" id="2707005"/>
    <lineage>
        <taxon>Bacteria</taxon>
        <taxon>Bacillati</taxon>
        <taxon>Bacillota</taxon>
        <taxon>Bacilli</taxon>
        <taxon>Bacillales</taxon>
        <taxon>Paenibacillaceae</taxon>
        <taxon>Paenibacillus</taxon>
    </lineage>
</organism>
<evidence type="ECO:0000313" key="4">
    <source>
        <dbReference type="EMBL" id="AZS18415.1"/>
    </source>
</evidence>
<dbReference type="RefSeq" id="WP_127004903.1">
    <property type="nucleotide sequence ID" value="NZ_CP034346.1"/>
</dbReference>
<evidence type="ECO:0000256" key="2">
    <source>
        <dbReference type="ARBA" id="ARBA00022729"/>
    </source>
</evidence>
<gene>
    <name evidence="4" type="ORF">EI981_22460</name>
</gene>
<dbReference type="KEGG" id="plut:EI981_22460"/>
<evidence type="ECO:0000259" key="3">
    <source>
        <dbReference type="PROSITE" id="PS51677"/>
    </source>
</evidence>
<dbReference type="AlphaFoldDB" id="A0A3S9V7A9"/>
<dbReference type="GO" id="GO:0016810">
    <property type="term" value="F:hydrolase activity, acting on carbon-nitrogen (but not peptide) bonds"/>
    <property type="evidence" value="ECO:0007669"/>
    <property type="project" value="InterPro"/>
</dbReference>
<dbReference type="Pfam" id="PF01522">
    <property type="entry name" value="Polysacc_deac_1"/>
    <property type="match status" value="1"/>
</dbReference>
<dbReference type="EMBL" id="CP034346">
    <property type="protein sequence ID" value="AZS18415.1"/>
    <property type="molecule type" value="Genomic_DNA"/>
</dbReference>
<dbReference type="GO" id="GO:0005975">
    <property type="term" value="P:carbohydrate metabolic process"/>
    <property type="evidence" value="ECO:0007669"/>
    <property type="project" value="InterPro"/>
</dbReference>